<feature type="active site" description="Proton donor/acceptor" evidence="3">
    <location>
        <position position="249"/>
    </location>
</feature>
<dbReference type="PROSITE" id="PS00132">
    <property type="entry name" value="CARBOXYPEPT_ZN_1"/>
    <property type="match status" value="1"/>
</dbReference>
<gene>
    <name evidence="5" type="ORF">NAEGRDRAFT_1580</name>
</gene>
<organism evidence="6">
    <name type="scientific">Naegleria gruberi</name>
    <name type="common">Amoeba</name>
    <dbReference type="NCBI Taxonomy" id="5762"/>
    <lineage>
        <taxon>Eukaryota</taxon>
        <taxon>Discoba</taxon>
        <taxon>Heterolobosea</taxon>
        <taxon>Tetramitia</taxon>
        <taxon>Eutetramitia</taxon>
        <taxon>Vahlkampfiidae</taxon>
        <taxon>Naegleria</taxon>
    </lineage>
</organism>
<dbReference type="SUPFAM" id="SSF49464">
    <property type="entry name" value="Carboxypeptidase regulatory domain-like"/>
    <property type="match status" value="1"/>
</dbReference>
<dbReference type="EMBL" id="GG738846">
    <property type="protein sequence ID" value="EFC50246.1"/>
    <property type="molecule type" value="Genomic_DNA"/>
</dbReference>
<comment type="similarity">
    <text evidence="1 3">Belongs to the peptidase M14 family.</text>
</comment>
<dbReference type="Gene3D" id="2.60.40.1120">
    <property type="entry name" value="Carboxypeptidase-like, regulatory domain"/>
    <property type="match status" value="1"/>
</dbReference>
<evidence type="ECO:0000256" key="2">
    <source>
        <dbReference type="ARBA" id="ARBA00023180"/>
    </source>
</evidence>
<evidence type="ECO:0000313" key="6">
    <source>
        <dbReference type="Proteomes" id="UP000006671"/>
    </source>
</evidence>
<dbReference type="PANTHER" id="PTHR11532:SF57">
    <property type="entry name" value="CARBOXYPEPTIDASE D, B"/>
    <property type="match status" value="1"/>
</dbReference>
<dbReference type="PRINTS" id="PR00765">
    <property type="entry name" value="CRBOXYPTASEA"/>
</dbReference>
<dbReference type="SMART" id="SM00631">
    <property type="entry name" value="Zn_pept"/>
    <property type="match status" value="1"/>
</dbReference>
<dbReference type="RefSeq" id="XP_002682990.1">
    <property type="nucleotide sequence ID" value="XM_002682944.1"/>
</dbReference>
<dbReference type="VEuPathDB" id="AmoebaDB:NAEGRDRAFT_1580"/>
<dbReference type="OrthoDB" id="10249045at2759"/>
<dbReference type="InterPro" id="IPR008969">
    <property type="entry name" value="CarboxyPept-like_regulatory"/>
</dbReference>
<keyword evidence="2" id="KW-0325">Glycoprotein</keyword>
<dbReference type="eggNOG" id="KOG2649">
    <property type="taxonomic scope" value="Eukaryota"/>
</dbReference>
<dbReference type="PANTHER" id="PTHR11532">
    <property type="entry name" value="PROTEASE M14 CARBOXYPEPTIDASE"/>
    <property type="match status" value="1"/>
</dbReference>
<dbReference type="InParanoid" id="D2UZY8"/>
<evidence type="ECO:0000256" key="3">
    <source>
        <dbReference type="PROSITE-ProRule" id="PRU01379"/>
    </source>
</evidence>
<dbReference type="CDD" id="cd11308">
    <property type="entry name" value="Peptidase_M14NE-CP-C_like"/>
    <property type="match status" value="1"/>
</dbReference>
<evidence type="ECO:0000256" key="1">
    <source>
        <dbReference type="ARBA" id="ARBA00005988"/>
    </source>
</evidence>
<proteinExistence type="inferred from homology"/>
<protein>
    <submittedName>
        <fullName evidence="5">Predicted protein</fullName>
    </submittedName>
</protein>
<dbReference type="GeneID" id="8858931"/>
<dbReference type="GO" id="GO:0016485">
    <property type="term" value="P:protein processing"/>
    <property type="evidence" value="ECO:0007669"/>
    <property type="project" value="TreeGrafter"/>
</dbReference>
<evidence type="ECO:0000313" key="5">
    <source>
        <dbReference type="EMBL" id="EFC50246.1"/>
    </source>
</evidence>
<dbReference type="GO" id="GO:0008270">
    <property type="term" value="F:zinc ion binding"/>
    <property type="evidence" value="ECO:0007669"/>
    <property type="project" value="InterPro"/>
</dbReference>
<dbReference type="GO" id="GO:0005615">
    <property type="term" value="C:extracellular space"/>
    <property type="evidence" value="ECO:0007669"/>
    <property type="project" value="TreeGrafter"/>
</dbReference>
<feature type="non-terminal residue" evidence="5">
    <location>
        <position position="344"/>
    </location>
</feature>
<accession>D2UZY8</accession>
<dbReference type="InterPro" id="IPR000834">
    <property type="entry name" value="Peptidase_M14"/>
</dbReference>
<reference evidence="5 6" key="1">
    <citation type="journal article" date="2010" name="Cell">
        <title>The genome of Naegleria gruberi illuminates early eukaryotic versatility.</title>
        <authorList>
            <person name="Fritz-Laylin L.K."/>
            <person name="Prochnik S.E."/>
            <person name="Ginger M.L."/>
            <person name="Dacks J.B."/>
            <person name="Carpenter M.L."/>
            <person name="Field M.C."/>
            <person name="Kuo A."/>
            <person name="Paredez A."/>
            <person name="Chapman J."/>
            <person name="Pham J."/>
            <person name="Shu S."/>
            <person name="Neupane R."/>
            <person name="Cipriano M."/>
            <person name="Mancuso J."/>
            <person name="Tu H."/>
            <person name="Salamov A."/>
            <person name="Lindquist E."/>
            <person name="Shapiro H."/>
            <person name="Lucas S."/>
            <person name="Grigoriev I.V."/>
            <person name="Cande W.Z."/>
            <person name="Fulton C."/>
            <person name="Rokhsar D.S."/>
            <person name="Dawson S.C."/>
        </authorList>
    </citation>
    <scope>NUCLEOTIDE SEQUENCE [LARGE SCALE GENOMIC DNA]</scope>
    <source>
        <strain evidence="5 6">NEG-M</strain>
    </source>
</reference>
<dbReference type="Gene3D" id="3.40.630.10">
    <property type="entry name" value="Zn peptidases"/>
    <property type="match status" value="1"/>
</dbReference>
<dbReference type="SUPFAM" id="SSF53187">
    <property type="entry name" value="Zn-dependent exopeptidases"/>
    <property type="match status" value="1"/>
</dbReference>
<dbReference type="InterPro" id="IPR057246">
    <property type="entry name" value="CARBOXYPEPT_ZN_1"/>
</dbReference>
<dbReference type="STRING" id="5762.D2UZY8"/>
<dbReference type="OMA" id="FEYHRYA"/>
<dbReference type="PROSITE" id="PS52035">
    <property type="entry name" value="PEPTIDASE_M14"/>
    <property type="match status" value="1"/>
</dbReference>
<dbReference type="AlphaFoldDB" id="D2UZY8"/>
<dbReference type="Proteomes" id="UP000006671">
    <property type="component" value="Unassembled WGS sequence"/>
</dbReference>
<name>D2UZY8_NAEGR</name>
<dbReference type="Pfam" id="PF13620">
    <property type="entry name" value="CarboxypepD_reg"/>
    <property type="match status" value="1"/>
</dbReference>
<evidence type="ECO:0000259" key="4">
    <source>
        <dbReference type="PROSITE" id="PS52035"/>
    </source>
</evidence>
<keyword evidence="6" id="KW-1185">Reference proteome</keyword>
<dbReference type="Pfam" id="PF00246">
    <property type="entry name" value="Peptidase_M14"/>
    <property type="match status" value="1"/>
</dbReference>
<feature type="domain" description="Peptidase M14" evidence="4">
    <location>
        <begin position="1"/>
        <end position="279"/>
    </location>
</feature>
<sequence>HDYVQMTAKLKALNAANPHLSVLFSVGQSVQQRELWVMKLFGTKVIGRPNTNLRYEKPKFKYIANMHGNETVGREVILYFIEYLLNLYNAGDVRVTSILDYMDVYIMPSMNPDGYELKQRRNANGVDLNRNFPDFYFGKPDDPFQPETIAVLNWISKESFILSANLHGGVVVANYPFDTALSKDCNYSATPDDTFFKQVASVYADTNTVMHLSKRFPGGITNGAQWWVVRHSMADYNYFGANCYELTLELTEEYIAPEDHLDGYWDQNKDALIAYMDQLKYSAVGIVSDDIGNAVIGANVTVINNAKIINSNSNGFFWRLLPPGTFTIQVSKDGYQPQNQTVTI</sequence>
<dbReference type="GO" id="GO:0006518">
    <property type="term" value="P:peptide metabolic process"/>
    <property type="evidence" value="ECO:0007669"/>
    <property type="project" value="TreeGrafter"/>
</dbReference>
<dbReference type="InterPro" id="IPR050753">
    <property type="entry name" value="Peptidase_M14_domain"/>
</dbReference>
<dbReference type="KEGG" id="ngr:NAEGRDRAFT_1580"/>
<feature type="non-terminal residue" evidence="5">
    <location>
        <position position="1"/>
    </location>
</feature>
<dbReference type="GO" id="GO:0004181">
    <property type="term" value="F:metallocarboxypeptidase activity"/>
    <property type="evidence" value="ECO:0007669"/>
    <property type="project" value="InterPro"/>
</dbReference>